<name>A0A553JSZ2_SHEHA</name>
<sequence>MMRFLILLFVSIHISGCSWVAWRGYVDPVTTPAPGSYVKVPGGCFEIGVQNLNLEQKKAILEAAAVVCSVWKSREFQTRVTSQTWLASCDLKDNGTKDLLSGEDVFNQLQKGLPEVFSINPRNPWMAIAQAQRSDTDHTRNRVAIEPNRISAWYAAEGTESGELINTFAHEVTHLISSQFRDSGHGSDKCPDAKLVSYGIGNLTEELVK</sequence>
<dbReference type="RefSeq" id="WP_143563180.1">
    <property type="nucleotide sequence ID" value="NZ_BMPL01000003.1"/>
</dbReference>
<dbReference type="EMBL" id="VKGK01000003">
    <property type="protein sequence ID" value="TRY15568.1"/>
    <property type="molecule type" value="Genomic_DNA"/>
</dbReference>
<dbReference type="AlphaFoldDB" id="A0A553JSZ2"/>
<proteinExistence type="predicted"/>
<accession>A0A553JSZ2</accession>
<dbReference type="Proteomes" id="UP000318126">
    <property type="component" value="Unassembled WGS sequence"/>
</dbReference>
<comment type="caution">
    <text evidence="1">The sequence shown here is derived from an EMBL/GenBank/DDBJ whole genome shotgun (WGS) entry which is preliminary data.</text>
</comment>
<reference evidence="2" key="1">
    <citation type="submission" date="2019-07" db="EMBL/GenBank/DDBJ databases">
        <title>Shewanella sp. YLB-08 draft genomic sequence.</title>
        <authorList>
            <person name="Yu L."/>
        </authorList>
    </citation>
    <scope>NUCLEOTIDE SEQUENCE [LARGE SCALE GENOMIC DNA]</scope>
    <source>
        <strain evidence="2">JCM 20706</strain>
    </source>
</reference>
<keyword evidence="2" id="KW-1185">Reference proteome</keyword>
<gene>
    <name evidence="1" type="ORF">FN961_03575</name>
</gene>
<evidence type="ECO:0000313" key="1">
    <source>
        <dbReference type="EMBL" id="TRY15568.1"/>
    </source>
</evidence>
<organism evidence="1 2">
    <name type="scientific">Shewanella hanedai</name>
    <name type="common">Alteromonas hanedai</name>
    <dbReference type="NCBI Taxonomy" id="25"/>
    <lineage>
        <taxon>Bacteria</taxon>
        <taxon>Pseudomonadati</taxon>
        <taxon>Pseudomonadota</taxon>
        <taxon>Gammaproteobacteria</taxon>
        <taxon>Alteromonadales</taxon>
        <taxon>Shewanellaceae</taxon>
        <taxon>Shewanella</taxon>
    </lineage>
</organism>
<dbReference type="OrthoDB" id="7065754at2"/>
<protein>
    <submittedName>
        <fullName evidence="1">Uncharacterized protein</fullName>
    </submittedName>
</protein>
<evidence type="ECO:0000313" key="2">
    <source>
        <dbReference type="Proteomes" id="UP000318126"/>
    </source>
</evidence>